<dbReference type="GO" id="GO:0009225">
    <property type="term" value="P:nucleotide-sugar metabolic process"/>
    <property type="evidence" value="ECO:0007669"/>
    <property type="project" value="InterPro"/>
</dbReference>
<gene>
    <name evidence="5" type="ORF">METZ01_LOCUS11401</name>
</gene>
<dbReference type="InterPro" id="IPR016040">
    <property type="entry name" value="NAD(P)-bd_dom"/>
</dbReference>
<dbReference type="Gene3D" id="3.90.25.10">
    <property type="entry name" value="UDP-galactose 4-epimerase, domain 1"/>
    <property type="match status" value="1"/>
</dbReference>
<dbReference type="InterPro" id="IPR005888">
    <property type="entry name" value="dTDP_Gluc_deHydtase"/>
</dbReference>
<dbReference type="Gene3D" id="3.40.50.720">
    <property type="entry name" value="NAD(P)-binding Rossmann-like Domain"/>
    <property type="match status" value="1"/>
</dbReference>
<dbReference type="AlphaFoldDB" id="A0A381NVQ9"/>
<protein>
    <recommendedName>
        <fullName evidence="4">NAD(P)-binding domain-containing protein</fullName>
    </recommendedName>
</protein>
<evidence type="ECO:0000259" key="4">
    <source>
        <dbReference type="Pfam" id="PF16363"/>
    </source>
</evidence>
<name>A0A381NVQ9_9ZZZZ</name>
<dbReference type="GO" id="GO:0008460">
    <property type="term" value="F:dTDP-glucose 4,6-dehydratase activity"/>
    <property type="evidence" value="ECO:0007669"/>
    <property type="project" value="InterPro"/>
</dbReference>
<dbReference type="InterPro" id="IPR036291">
    <property type="entry name" value="NAD(P)-bd_dom_sf"/>
</dbReference>
<keyword evidence="3" id="KW-0456">Lyase</keyword>
<feature type="non-terminal residue" evidence="5">
    <location>
        <position position="1"/>
    </location>
</feature>
<dbReference type="NCBIfam" id="TIGR01181">
    <property type="entry name" value="dTDP_gluc_dehyt"/>
    <property type="match status" value="1"/>
</dbReference>
<keyword evidence="2" id="KW-0520">NAD</keyword>
<proteinExistence type="predicted"/>
<sequence length="324" mass="36936">VLHALDTHPNWRVTTLDKLTYAGRLENLQKVIDDPRHRFIEGDVADAAVAGPLVRASDIVIHFAAETHVDRSLQGAGAFITTDVYGSFVLLDAARESDRLRCFVQISTDEVYGSVEKGSSRETDEIRPRNPYAASKAGADRLAYSYWATHGVPVIITRGSNNYGRHQFPEKVIPLFVTNAIDRLPVPLYGDGKNIRDWLHVEDHCRAIDLLIEKGNAGEVYNIGGGNEVQNIDLTHRILELLDRPTSLITPVEDRLGHDRRYSVDTGKLRALGWRPRHPFEEGLRATVDWYRKNEWWWRPIKEADPAYRDYYETQYGRRHDGRA</sequence>
<dbReference type="Pfam" id="PF16363">
    <property type="entry name" value="GDP_Man_Dehyd"/>
    <property type="match status" value="1"/>
</dbReference>
<dbReference type="PANTHER" id="PTHR43000">
    <property type="entry name" value="DTDP-D-GLUCOSE 4,6-DEHYDRATASE-RELATED"/>
    <property type="match status" value="1"/>
</dbReference>
<evidence type="ECO:0000256" key="1">
    <source>
        <dbReference type="ARBA" id="ARBA00001911"/>
    </source>
</evidence>
<evidence type="ECO:0000313" key="5">
    <source>
        <dbReference type="EMBL" id="SUZ58547.1"/>
    </source>
</evidence>
<reference evidence="5" key="1">
    <citation type="submission" date="2018-05" db="EMBL/GenBank/DDBJ databases">
        <authorList>
            <person name="Lanie J.A."/>
            <person name="Ng W.-L."/>
            <person name="Kazmierczak K.M."/>
            <person name="Andrzejewski T.M."/>
            <person name="Davidsen T.M."/>
            <person name="Wayne K.J."/>
            <person name="Tettelin H."/>
            <person name="Glass J.I."/>
            <person name="Rusch D."/>
            <person name="Podicherti R."/>
            <person name="Tsui H.-C.T."/>
            <person name="Winkler M.E."/>
        </authorList>
    </citation>
    <scope>NUCLEOTIDE SEQUENCE</scope>
</reference>
<dbReference type="EMBL" id="UINC01000626">
    <property type="protein sequence ID" value="SUZ58547.1"/>
    <property type="molecule type" value="Genomic_DNA"/>
</dbReference>
<accession>A0A381NVQ9</accession>
<evidence type="ECO:0000256" key="3">
    <source>
        <dbReference type="ARBA" id="ARBA00023239"/>
    </source>
</evidence>
<dbReference type="SUPFAM" id="SSF51735">
    <property type="entry name" value="NAD(P)-binding Rossmann-fold domains"/>
    <property type="match status" value="1"/>
</dbReference>
<comment type="cofactor">
    <cofactor evidence="1">
        <name>NAD(+)</name>
        <dbReference type="ChEBI" id="CHEBI:57540"/>
    </cofactor>
</comment>
<dbReference type="CDD" id="cd05246">
    <property type="entry name" value="dTDP_GD_SDR_e"/>
    <property type="match status" value="1"/>
</dbReference>
<feature type="domain" description="NAD(P)-binding" evidence="4">
    <location>
        <begin position="13"/>
        <end position="286"/>
    </location>
</feature>
<evidence type="ECO:0000256" key="2">
    <source>
        <dbReference type="ARBA" id="ARBA00023027"/>
    </source>
</evidence>
<organism evidence="5">
    <name type="scientific">marine metagenome</name>
    <dbReference type="NCBI Taxonomy" id="408172"/>
    <lineage>
        <taxon>unclassified sequences</taxon>
        <taxon>metagenomes</taxon>
        <taxon>ecological metagenomes</taxon>
    </lineage>
</organism>